<dbReference type="EMBL" id="CAJNDS010002263">
    <property type="protein sequence ID" value="CAE7400121.1"/>
    <property type="molecule type" value="Genomic_DNA"/>
</dbReference>
<comment type="caution">
    <text evidence="3">The sequence shown here is derived from an EMBL/GenBank/DDBJ whole genome shotgun (WGS) entry which is preliminary data.</text>
</comment>
<protein>
    <submittedName>
        <fullName evidence="3">Uncharacterized protein</fullName>
    </submittedName>
</protein>
<feature type="compositionally biased region" description="Basic residues" evidence="2">
    <location>
        <begin position="375"/>
        <end position="402"/>
    </location>
</feature>
<feature type="region of interest" description="Disordered" evidence="2">
    <location>
        <begin position="256"/>
        <end position="304"/>
    </location>
</feature>
<feature type="compositionally biased region" description="Low complexity" evidence="2">
    <location>
        <begin position="265"/>
        <end position="296"/>
    </location>
</feature>
<feature type="region of interest" description="Disordered" evidence="2">
    <location>
        <begin position="429"/>
        <end position="461"/>
    </location>
</feature>
<feature type="compositionally biased region" description="Basic residues" evidence="2">
    <location>
        <begin position="439"/>
        <end position="450"/>
    </location>
</feature>
<feature type="region of interest" description="Disordered" evidence="2">
    <location>
        <begin position="199"/>
        <end position="224"/>
    </location>
</feature>
<feature type="coiled-coil region" evidence="1">
    <location>
        <begin position="600"/>
        <end position="627"/>
    </location>
</feature>
<gene>
    <name evidence="3" type="ORF">SNAT2548_LOCUS21784</name>
</gene>
<accession>A0A812QRJ2</accession>
<keyword evidence="4" id="KW-1185">Reference proteome</keyword>
<dbReference type="AlphaFoldDB" id="A0A812QRJ2"/>
<dbReference type="OrthoDB" id="424700at2759"/>
<evidence type="ECO:0000256" key="1">
    <source>
        <dbReference type="SAM" id="Coils"/>
    </source>
</evidence>
<organism evidence="3 4">
    <name type="scientific">Symbiodinium natans</name>
    <dbReference type="NCBI Taxonomy" id="878477"/>
    <lineage>
        <taxon>Eukaryota</taxon>
        <taxon>Sar</taxon>
        <taxon>Alveolata</taxon>
        <taxon>Dinophyceae</taxon>
        <taxon>Suessiales</taxon>
        <taxon>Symbiodiniaceae</taxon>
        <taxon>Symbiodinium</taxon>
    </lineage>
</organism>
<feature type="compositionally biased region" description="Basic and acidic residues" evidence="2">
    <location>
        <begin position="103"/>
        <end position="113"/>
    </location>
</feature>
<feature type="region of interest" description="Disordered" evidence="2">
    <location>
        <begin position="102"/>
        <end position="126"/>
    </location>
</feature>
<feature type="compositionally biased region" description="Polar residues" evidence="2">
    <location>
        <begin position="451"/>
        <end position="461"/>
    </location>
</feature>
<keyword evidence="1" id="KW-0175">Coiled coil</keyword>
<sequence>MARELGPRARERALAVAADVARRIQVELTQSAESVELPPMRGKSVQNLRKQYGIGSQTADVALQASCARLSMAGVTLTWQTRKKCVAVAGPSMPAAHELPAWPERKKCREPRSAKSSGGRPRGVDDEIDAAVQLSHEIRDDLDRGEVDKAHGRLATKSVRRRFNVGSETAANVLRLARARLSMAGLEASRIPPRAKILVYSKPSDDGPSEANAPLPEPAEGPLGSASLRKRLEKRKNSSKPSKSQVQVEILVISSDEEEQDAKQPASDGGPAPADPPAASAAQPSESAKQPAASASVSQPLESVESAQPAAPAVLESLEPALAKRCWKAGVIKIEGESSAASAASSEAKGRSGSRFARCLAKWLQWAKKLRRIVRKSRSIGGRKSRRTNQKRKPALRPRSSRMKKELRMKKECVKQKLKAKRLRAGSARPVPDFFEGPKHKRVRGNRKISRGQTESSVPSTPSTLCISQVPGWLMRVVLYAGDDAFPVACTHRLAAWSILRDSRQVSSELRALSWLGQAGQEVWDAADERLLDQMQRVVRVLSALTPLEGPQQMPQSGTRKRLRLDYAPLDTRRITKRIKQEAKDELVEERSGRLSSASCQLRKEELAQAQSQLDQARVRRVELLLSKLQSNVSQAQGL</sequence>
<feature type="region of interest" description="Disordered" evidence="2">
    <location>
        <begin position="375"/>
        <end position="409"/>
    </location>
</feature>
<dbReference type="Proteomes" id="UP000604046">
    <property type="component" value="Unassembled WGS sequence"/>
</dbReference>
<name>A0A812QRJ2_9DINO</name>
<reference evidence="3" key="1">
    <citation type="submission" date="2021-02" db="EMBL/GenBank/DDBJ databases">
        <authorList>
            <person name="Dougan E. K."/>
            <person name="Rhodes N."/>
            <person name="Thang M."/>
            <person name="Chan C."/>
        </authorList>
    </citation>
    <scope>NUCLEOTIDE SEQUENCE</scope>
</reference>
<evidence type="ECO:0000256" key="2">
    <source>
        <dbReference type="SAM" id="MobiDB-lite"/>
    </source>
</evidence>
<proteinExistence type="predicted"/>
<evidence type="ECO:0000313" key="4">
    <source>
        <dbReference type="Proteomes" id="UP000604046"/>
    </source>
</evidence>
<evidence type="ECO:0000313" key="3">
    <source>
        <dbReference type="EMBL" id="CAE7400121.1"/>
    </source>
</evidence>